<feature type="non-terminal residue" evidence="1">
    <location>
        <position position="27"/>
    </location>
</feature>
<organism evidence="1">
    <name type="scientific">marine metagenome</name>
    <dbReference type="NCBI Taxonomy" id="408172"/>
    <lineage>
        <taxon>unclassified sequences</taxon>
        <taxon>metagenomes</taxon>
        <taxon>ecological metagenomes</taxon>
    </lineage>
</organism>
<gene>
    <name evidence="1" type="ORF">METZ01_LOCUS475131</name>
</gene>
<protein>
    <submittedName>
        <fullName evidence="1">Uncharacterized protein</fullName>
    </submittedName>
</protein>
<evidence type="ECO:0000313" key="1">
    <source>
        <dbReference type="EMBL" id="SVE22277.1"/>
    </source>
</evidence>
<accession>A0A383BQ67</accession>
<sequence length="27" mass="3089">MKSIAIDWEEREELAANALKPNAECRT</sequence>
<name>A0A383BQ67_9ZZZZ</name>
<dbReference type="AlphaFoldDB" id="A0A383BQ67"/>
<dbReference type="EMBL" id="UINC01202462">
    <property type="protein sequence ID" value="SVE22277.1"/>
    <property type="molecule type" value="Genomic_DNA"/>
</dbReference>
<reference evidence="1" key="1">
    <citation type="submission" date="2018-05" db="EMBL/GenBank/DDBJ databases">
        <authorList>
            <person name="Lanie J.A."/>
            <person name="Ng W.-L."/>
            <person name="Kazmierczak K.M."/>
            <person name="Andrzejewski T.M."/>
            <person name="Davidsen T.M."/>
            <person name="Wayne K.J."/>
            <person name="Tettelin H."/>
            <person name="Glass J.I."/>
            <person name="Rusch D."/>
            <person name="Podicherti R."/>
            <person name="Tsui H.-C.T."/>
            <person name="Winkler M.E."/>
        </authorList>
    </citation>
    <scope>NUCLEOTIDE SEQUENCE</scope>
</reference>
<proteinExistence type="predicted"/>